<dbReference type="HAMAP" id="MF_00110">
    <property type="entry name" value="DHQ_synthase"/>
    <property type="match status" value="1"/>
</dbReference>
<evidence type="ECO:0000313" key="23">
    <source>
        <dbReference type="Proteomes" id="UP000199569"/>
    </source>
</evidence>
<dbReference type="FunFam" id="3.40.50.1970:FF:000007">
    <property type="entry name" value="Pentafunctional AROM polypeptide"/>
    <property type="match status" value="1"/>
</dbReference>
<dbReference type="PIRSF" id="PIRSF001455">
    <property type="entry name" value="DHQ_synth"/>
    <property type="match status" value="1"/>
</dbReference>
<reference evidence="23" key="1">
    <citation type="submission" date="2016-10" db="EMBL/GenBank/DDBJ databases">
        <authorList>
            <person name="Varghese N."/>
            <person name="Submissions S."/>
        </authorList>
    </citation>
    <scope>NUCLEOTIDE SEQUENCE [LARGE SCALE GENOMIC DNA]</scope>
    <source>
        <strain evidence="23">CGMCC 1.7666</strain>
    </source>
</reference>
<proteinExistence type="inferred from homology"/>
<evidence type="ECO:0000256" key="17">
    <source>
        <dbReference type="ARBA" id="ARBA00023239"/>
    </source>
</evidence>
<accession>A0A1G5EH61</accession>
<dbReference type="InterPro" id="IPR050071">
    <property type="entry name" value="Dehydroquinate_synthase"/>
</dbReference>
<dbReference type="Gene3D" id="3.40.50.1970">
    <property type="match status" value="1"/>
</dbReference>
<dbReference type="GO" id="GO:0000166">
    <property type="term" value="F:nucleotide binding"/>
    <property type="evidence" value="ECO:0007669"/>
    <property type="project" value="UniProtKB-KW"/>
</dbReference>
<evidence type="ECO:0000256" key="5">
    <source>
        <dbReference type="ARBA" id="ARBA00004496"/>
    </source>
</evidence>
<keyword evidence="23" id="KW-1185">Reference proteome</keyword>
<evidence type="ECO:0000256" key="12">
    <source>
        <dbReference type="ARBA" id="ARBA00022723"/>
    </source>
</evidence>
<evidence type="ECO:0000256" key="1">
    <source>
        <dbReference type="ARBA" id="ARBA00001393"/>
    </source>
</evidence>
<feature type="domain" description="3-dehydroquinate synthase C-terminal" evidence="21">
    <location>
        <begin position="193"/>
        <end position="342"/>
    </location>
</feature>
<dbReference type="InterPro" id="IPR030963">
    <property type="entry name" value="DHQ_synth_fam"/>
</dbReference>
<sequence>MSSASAQASTASALTVPVPLGERAYDILVGRGLIGTVGSRIAALGARAAAIVTDEHVGPLYAQAFSDALQTHGLRTSVITLAPGEATKSYASLERVCDAVLEAKIERGDLVIALGGGVIGDLAGFAAAVVRRGVRFVQVPTTLLAQVDSSVGGKTGINSRHGKNLVGAFHQPSLVLADTALLDTLPLREMRAGYAEVVKYGLIDDARFFAWCERNWRGIFEGGMERDEAVAQSCRAKAAVVVRDEHETGDRALLNLGHTFGHALEKITAYDSARLVHGEGVAIGLNLAFRFSAALGLCPISDAERIEAHLTSVGLPTRLSHVPGGCGTVDELLDAMAQDKKVKGGSLTFILAKGIGQSFIAPGIEAGKVRTFLMSEINASSS</sequence>
<organism evidence="22 23">
    <name type="scientific">Microvirga guangxiensis</name>
    <dbReference type="NCBI Taxonomy" id="549386"/>
    <lineage>
        <taxon>Bacteria</taxon>
        <taxon>Pseudomonadati</taxon>
        <taxon>Pseudomonadota</taxon>
        <taxon>Alphaproteobacteria</taxon>
        <taxon>Hyphomicrobiales</taxon>
        <taxon>Methylobacteriaceae</taxon>
        <taxon>Microvirga</taxon>
    </lineage>
</organism>
<comment type="cofactor">
    <cofactor evidence="19">
        <name>Co(2+)</name>
        <dbReference type="ChEBI" id="CHEBI:48828"/>
    </cofactor>
    <cofactor evidence="19">
        <name>Zn(2+)</name>
        <dbReference type="ChEBI" id="CHEBI:29105"/>
    </cofactor>
    <text evidence="19">Binds 1 divalent metal cation per subunit. Can use either Co(2+) or Zn(2+).</text>
</comment>
<keyword evidence="11 19" id="KW-0028">Amino-acid biosynthesis</keyword>
<comment type="caution">
    <text evidence="19">Lacks conserved residue(s) required for the propagation of feature annotation.</text>
</comment>
<keyword evidence="15 19" id="KW-0520">NAD</keyword>
<evidence type="ECO:0000256" key="15">
    <source>
        <dbReference type="ARBA" id="ARBA00023027"/>
    </source>
</evidence>
<keyword evidence="12 19" id="KW-0479">Metal-binding</keyword>
<evidence type="ECO:0000256" key="11">
    <source>
        <dbReference type="ARBA" id="ARBA00022605"/>
    </source>
</evidence>
<comment type="function">
    <text evidence="4 19">Catalyzes the conversion of 3-deoxy-D-arabino-heptulosonate 7-phosphate (DAHP) to dehydroquinate (DHQ).</text>
</comment>
<dbReference type="EMBL" id="FMVJ01000003">
    <property type="protein sequence ID" value="SCY26339.1"/>
    <property type="molecule type" value="Genomic_DNA"/>
</dbReference>
<dbReference type="STRING" id="549386.SAMN02927923_00993"/>
<dbReference type="OrthoDB" id="9806583at2"/>
<comment type="similarity">
    <text evidence="7 19">Belongs to the sugar phosphate cyclases superfamily. Dehydroquinate synthase family.</text>
</comment>
<dbReference type="Gene3D" id="1.20.1090.10">
    <property type="entry name" value="Dehydroquinate synthase-like - alpha domain"/>
    <property type="match status" value="1"/>
</dbReference>
<evidence type="ECO:0000256" key="14">
    <source>
        <dbReference type="ARBA" id="ARBA00022833"/>
    </source>
</evidence>
<dbReference type="AlphaFoldDB" id="A0A1G5EH61"/>
<dbReference type="PANTHER" id="PTHR43622">
    <property type="entry name" value="3-DEHYDROQUINATE SYNTHASE"/>
    <property type="match status" value="1"/>
</dbReference>
<feature type="binding site" evidence="19">
    <location>
        <position position="154"/>
    </location>
    <ligand>
        <name>NAD(+)</name>
        <dbReference type="ChEBI" id="CHEBI:57540"/>
    </ligand>
</feature>
<evidence type="ECO:0000256" key="8">
    <source>
        <dbReference type="ARBA" id="ARBA00013031"/>
    </source>
</evidence>
<dbReference type="NCBIfam" id="TIGR01357">
    <property type="entry name" value="aroB"/>
    <property type="match status" value="1"/>
</dbReference>
<keyword evidence="14 19" id="KW-0862">Zinc</keyword>
<keyword evidence="18 19" id="KW-0170">Cobalt</keyword>
<feature type="binding site" evidence="19">
    <location>
        <position position="258"/>
    </location>
    <ligand>
        <name>Zn(2+)</name>
        <dbReference type="ChEBI" id="CHEBI:29105"/>
    </ligand>
</feature>
<dbReference type="CDD" id="cd08195">
    <property type="entry name" value="DHQS"/>
    <property type="match status" value="1"/>
</dbReference>
<evidence type="ECO:0000256" key="19">
    <source>
        <dbReference type="HAMAP-Rule" id="MF_00110"/>
    </source>
</evidence>
<feature type="binding site" evidence="19">
    <location>
        <position position="277"/>
    </location>
    <ligand>
        <name>Zn(2+)</name>
        <dbReference type="ChEBI" id="CHEBI:29105"/>
    </ligand>
</feature>
<comment type="pathway">
    <text evidence="6 19">Metabolic intermediate biosynthesis; chorismate biosynthesis; chorismate from D-erythrose 4-phosphate and phosphoenolpyruvate: step 2/7.</text>
</comment>
<feature type="domain" description="3-dehydroquinate synthase N-terminal" evidence="20">
    <location>
        <begin position="79"/>
        <end position="191"/>
    </location>
</feature>
<evidence type="ECO:0000256" key="2">
    <source>
        <dbReference type="ARBA" id="ARBA00001911"/>
    </source>
</evidence>
<name>A0A1G5EH61_9HYPH</name>
<evidence type="ECO:0000256" key="3">
    <source>
        <dbReference type="ARBA" id="ARBA00001947"/>
    </source>
</evidence>
<dbReference type="GO" id="GO:0003856">
    <property type="term" value="F:3-dehydroquinate synthase activity"/>
    <property type="evidence" value="ECO:0007669"/>
    <property type="project" value="UniProtKB-UniRule"/>
</dbReference>
<keyword evidence="10 19" id="KW-0963">Cytoplasm</keyword>
<feature type="binding site" evidence="19">
    <location>
        <position position="163"/>
    </location>
    <ligand>
        <name>NAD(+)</name>
        <dbReference type="ChEBI" id="CHEBI:57540"/>
    </ligand>
</feature>
<dbReference type="Pfam" id="PF24621">
    <property type="entry name" value="DHQS_C"/>
    <property type="match status" value="1"/>
</dbReference>
<dbReference type="Pfam" id="PF01761">
    <property type="entry name" value="DHQ_synthase"/>
    <property type="match status" value="1"/>
</dbReference>
<dbReference type="GO" id="GO:0046872">
    <property type="term" value="F:metal ion binding"/>
    <property type="evidence" value="ECO:0007669"/>
    <property type="project" value="UniProtKB-KW"/>
</dbReference>
<dbReference type="InterPro" id="IPR056179">
    <property type="entry name" value="DHQS_C"/>
</dbReference>
<feature type="binding site" evidence="19">
    <location>
        <begin position="117"/>
        <end position="121"/>
    </location>
    <ligand>
        <name>NAD(+)</name>
        <dbReference type="ChEBI" id="CHEBI:57540"/>
    </ligand>
</feature>
<dbReference type="EC" id="4.2.3.4" evidence="8 19"/>
<feature type="binding site" evidence="19">
    <location>
        <begin position="141"/>
        <end position="142"/>
    </location>
    <ligand>
        <name>NAD(+)</name>
        <dbReference type="ChEBI" id="CHEBI:57540"/>
    </ligand>
</feature>
<dbReference type="PANTHER" id="PTHR43622:SF7">
    <property type="entry name" value="3-DEHYDROQUINATE SYNTHASE, CHLOROPLASTIC"/>
    <property type="match status" value="1"/>
</dbReference>
<dbReference type="GO" id="GO:0009423">
    <property type="term" value="P:chorismate biosynthetic process"/>
    <property type="evidence" value="ECO:0007669"/>
    <property type="project" value="UniProtKB-UniRule"/>
</dbReference>
<evidence type="ECO:0000256" key="13">
    <source>
        <dbReference type="ARBA" id="ARBA00022741"/>
    </source>
</evidence>
<dbReference type="InterPro" id="IPR030960">
    <property type="entry name" value="DHQS/DOIS_N"/>
</dbReference>
<keyword evidence="13 19" id="KW-0547">Nucleotide-binding</keyword>
<dbReference type="GO" id="GO:0009073">
    <property type="term" value="P:aromatic amino acid family biosynthetic process"/>
    <property type="evidence" value="ECO:0007669"/>
    <property type="project" value="UniProtKB-KW"/>
</dbReference>
<evidence type="ECO:0000259" key="21">
    <source>
        <dbReference type="Pfam" id="PF24621"/>
    </source>
</evidence>
<comment type="subcellular location">
    <subcellularLocation>
        <location evidence="5 19">Cytoplasm</location>
    </subcellularLocation>
</comment>
<evidence type="ECO:0000256" key="9">
    <source>
        <dbReference type="ARBA" id="ARBA00017684"/>
    </source>
</evidence>
<dbReference type="RefSeq" id="WP_091131027.1">
    <property type="nucleotide sequence ID" value="NZ_FMVJ01000003.1"/>
</dbReference>
<comment type="catalytic activity">
    <reaction evidence="1 19">
        <text>7-phospho-2-dehydro-3-deoxy-D-arabino-heptonate = 3-dehydroquinate + phosphate</text>
        <dbReference type="Rhea" id="RHEA:21968"/>
        <dbReference type="ChEBI" id="CHEBI:32364"/>
        <dbReference type="ChEBI" id="CHEBI:43474"/>
        <dbReference type="ChEBI" id="CHEBI:58394"/>
        <dbReference type="EC" id="4.2.3.4"/>
    </reaction>
</comment>
<evidence type="ECO:0000256" key="10">
    <source>
        <dbReference type="ARBA" id="ARBA00022490"/>
    </source>
</evidence>
<evidence type="ECO:0000259" key="20">
    <source>
        <dbReference type="Pfam" id="PF01761"/>
    </source>
</evidence>
<dbReference type="InterPro" id="IPR016037">
    <property type="entry name" value="DHQ_synth_AroB"/>
</dbReference>
<dbReference type="GO" id="GO:0005737">
    <property type="term" value="C:cytoplasm"/>
    <property type="evidence" value="ECO:0007669"/>
    <property type="project" value="UniProtKB-SubCell"/>
</dbReference>
<dbReference type="SUPFAM" id="SSF56796">
    <property type="entry name" value="Dehydroquinate synthase-like"/>
    <property type="match status" value="1"/>
</dbReference>
<evidence type="ECO:0000256" key="7">
    <source>
        <dbReference type="ARBA" id="ARBA00005412"/>
    </source>
</evidence>
<dbReference type="GO" id="GO:0008652">
    <property type="term" value="P:amino acid biosynthetic process"/>
    <property type="evidence" value="ECO:0007669"/>
    <property type="project" value="UniProtKB-KW"/>
</dbReference>
<feature type="binding site" evidence="19">
    <location>
        <position position="196"/>
    </location>
    <ligand>
        <name>Zn(2+)</name>
        <dbReference type="ChEBI" id="CHEBI:29105"/>
    </ligand>
</feature>
<evidence type="ECO:0000256" key="4">
    <source>
        <dbReference type="ARBA" id="ARBA00003485"/>
    </source>
</evidence>
<evidence type="ECO:0000256" key="6">
    <source>
        <dbReference type="ARBA" id="ARBA00004661"/>
    </source>
</evidence>
<keyword evidence="17 19" id="KW-0456">Lyase</keyword>
<comment type="cofactor">
    <cofactor evidence="2 19">
        <name>NAD(+)</name>
        <dbReference type="ChEBI" id="CHEBI:57540"/>
    </cofactor>
</comment>
<gene>
    <name evidence="19" type="primary">aroB</name>
    <name evidence="22" type="ORF">SAMN02927923_00993</name>
</gene>
<evidence type="ECO:0000256" key="18">
    <source>
        <dbReference type="ARBA" id="ARBA00023285"/>
    </source>
</evidence>
<keyword evidence="16 19" id="KW-0057">Aromatic amino acid biosynthesis</keyword>
<dbReference type="Proteomes" id="UP000199569">
    <property type="component" value="Unassembled WGS sequence"/>
</dbReference>
<dbReference type="UniPathway" id="UPA00053">
    <property type="reaction ID" value="UER00085"/>
</dbReference>
<evidence type="ECO:0000313" key="22">
    <source>
        <dbReference type="EMBL" id="SCY26339.1"/>
    </source>
</evidence>
<evidence type="ECO:0000256" key="16">
    <source>
        <dbReference type="ARBA" id="ARBA00023141"/>
    </source>
</evidence>
<protein>
    <recommendedName>
        <fullName evidence="9 19">3-dehydroquinate synthase</fullName>
        <shortName evidence="19">DHQS</shortName>
        <ecNumber evidence="8 19">4.2.3.4</ecNumber>
    </recommendedName>
</protein>
<comment type="cofactor">
    <cofactor evidence="3">
        <name>Zn(2+)</name>
        <dbReference type="ChEBI" id="CHEBI:29105"/>
    </cofactor>
</comment>